<keyword evidence="1" id="KW-1133">Transmembrane helix</keyword>
<evidence type="ECO:0000256" key="1">
    <source>
        <dbReference type="SAM" id="Phobius"/>
    </source>
</evidence>
<reference evidence="2" key="1">
    <citation type="journal article" date="2015" name="Proc. Natl. Acad. Sci. U.S.A.">
        <title>Networks of energetic and metabolic interactions define dynamics in microbial communities.</title>
        <authorList>
            <person name="Embree M."/>
            <person name="Liu J.K."/>
            <person name="Al-Bassam M.M."/>
            <person name="Zengler K."/>
        </authorList>
    </citation>
    <scope>NUCLEOTIDE SEQUENCE</scope>
</reference>
<organism evidence="2">
    <name type="scientific">hydrocarbon metagenome</name>
    <dbReference type="NCBI Taxonomy" id="938273"/>
    <lineage>
        <taxon>unclassified sequences</taxon>
        <taxon>metagenomes</taxon>
        <taxon>ecological metagenomes</taxon>
    </lineage>
</organism>
<keyword evidence="1" id="KW-0812">Transmembrane</keyword>
<keyword evidence="1" id="KW-0472">Membrane</keyword>
<proteinExistence type="predicted"/>
<sequence>MSTYIFAPLMPPSIKKAKQTDHIKAVFFMNLTQMFFVIHTDIFLFFQAKPECHGSSVE</sequence>
<dbReference type="EMBL" id="LNQE01000919">
    <property type="protein sequence ID" value="KUG23131.1"/>
    <property type="molecule type" value="Genomic_DNA"/>
</dbReference>
<name>A0A0W8FQL6_9ZZZZ</name>
<feature type="transmembrane region" description="Helical" evidence="1">
    <location>
        <begin position="25"/>
        <end position="46"/>
    </location>
</feature>
<dbReference type="AlphaFoldDB" id="A0A0W8FQL6"/>
<gene>
    <name evidence="2" type="ORF">ASZ90_007058</name>
</gene>
<comment type="caution">
    <text evidence="2">The sequence shown here is derived from an EMBL/GenBank/DDBJ whole genome shotgun (WGS) entry which is preliminary data.</text>
</comment>
<accession>A0A0W8FQL6</accession>
<protein>
    <submittedName>
        <fullName evidence="2">Uncharacterized protein</fullName>
    </submittedName>
</protein>
<evidence type="ECO:0000313" key="2">
    <source>
        <dbReference type="EMBL" id="KUG23131.1"/>
    </source>
</evidence>